<dbReference type="InterPro" id="IPR023374">
    <property type="entry name" value="AttH-like_dom_sf"/>
</dbReference>
<name>A0A9X1YM76_9BURK</name>
<dbReference type="SUPFAM" id="SSF159245">
    <property type="entry name" value="AttH-like"/>
    <property type="match status" value="1"/>
</dbReference>
<evidence type="ECO:0000313" key="3">
    <source>
        <dbReference type="EMBL" id="MCK9688556.1"/>
    </source>
</evidence>
<evidence type="ECO:0000313" key="4">
    <source>
        <dbReference type="Proteomes" id="UP001139353"/>
    </source>
</evidence>
<accession>A0A9X1YM76</accession>
<dbReference type="EMBL" id="JAJLJH010000009">
    <property type="protein sequence ID" value="MCK9688556.1"/>
    <property type="molecule type" value="Genomic_DNA"/>
</dbReference>
<keyword evidence="1" id="KW-0732">Signal</keyword>
<feature type="signal peptide" evidence="1">
    <location>
        <begin position="1"/>
        <end position="21"/>
    </location>
</feature>
<proteinExistence type="predicted"/>
<reference evidence="3" key="1">
    <citation type="submission" date="2021-11" db="EMBL/GenBank/DDBJ databases">
        <title>BS-T2-15 a new species belonging to the Comamonadaceae family isolated from the soil of a French oak forest.</title>
        <authorList>
            <person name="Mieszkin S."/>
            <person name="Alain K."/>
        </authorList>
    </citation>
    <scope>NUCLEOTIDE SEQUENCE</scope>
    <source>
        <strain evidence="3">BS-T2-15</strain>
    </source>
</reference>
<dbReference type="Pfam" id="PF07143">
    <property type="entry name" value="CrtC"/>
    <property type="match status" value="1"/>
</dbReference>
<dbReference type="Gene3D" id="2.40.370.10">
    <property type="entry name" value="AttH-like domain"/>
    <property type="match status" value="2"/>
</dbReference>
<evidence type="ECO:0000256" key="1">
    <source>
        <dbReference type="SAM" id="SignalP"/>
    </source>
</evidence>
<dbReference type="AlphaFoldDB" id="A0A9X1YM76"/>
<comment type="caution">
    <text evidence="3">The sequence shown here is derived from an EMBL/GenBank/DDBJ whole genome shotgun (WGS) entry which is preliminary data.</text>
</comment>
<gene>
    <name evidence="3" type="ORF">LPC04_22840</name>
</gene>
<keyword evidence="4" id="KW-1185">Reference proteome</keyword>
<organism evidence="3 4">
    <name type="scientific">Scleromatobacter humisilvae</name>
    <dbReference type="NCBI Taxonomy" id="2897159"/>
    <lineage>
        <taxon>Bacteria</taxon>
        <taxon>Pseudomonadati</taxon>
        <taxon>Pseudomonadota</taxon>
        <taxon>Betaproteobacteria</taxon>
        <taxon>Burkholderiales</taxon>
        <taxon>Sphaerotilaceae</taxon>
        <taxon>Scleromatobacter</taxon>
    </lineage>
</organism>
<feature type="domain" description="AttH" evidence="2">
    <location>
        <begin position="50"/>
        <end position="240"/>
    </location>
</feature>
<protein>
    <submittedName>
        <fullName evidence="3">Carotenoid 1,2-hydratase</fullName>
    </submittedName>
</protein>
<sequence>MRRRPFLTSLPLALLAARTGAAVPDAAPLGVTHRALRFPADHGAHPDTHIEWWYVTGWLGAGAGQAGAPKPEFGFQVTFFRTRTGLAETSASRFAARQLVFAHVALTDLAAGAHGGGLMHDQRAAREGLGLVQTPAAAGSQVVQLRDWSLQRPTAATPDAATALRIAVRSDRFALTLDLAGTQPILLQGDAGYSQKGPDPRQASHYYSEPQLAVRGRVERAGAPVRDVRGRAWLDHEWSNELLPSEAVGWDWVGFNLLDGAALMAFRLRRADGSALWAGGSLRDAAGRLRVFGAGDVRFEPLRRWTSPRTQAAYPVEWTLATPAGRWRVVTLQDDQELDSRDSTGSVYWEGISALHDDAGSVAGYGYLELTGYSGKLRL</sequence>
<dbReference type="InterPro" id="IPR010791">
    <property type="entry name" value="AttH_dom"/>
</dbReference>
<dbReference type="PANTHER" id="PTHR38591">
    <property type="entry name" value="HYDROLASE"/>
    <property type="match status" value="1"/>
</dbReference>
<dbReference type="Proteomes" id="UP001139353">
    <property type="component" value="Unassembled WGS sequence"/>
</dbReference>
<dbReference type="Pfam" id="PF17186">
    <property type="entry name" value="Lipocalin_9"/>
    <property type="match status" value="1"/>
</dbReference>
<dbReference type="RefSeq" id="WP_275684604.1">
    <property type="nucleotide sequence ID" value="NZ_JAJLJH010000009.1"/>
</dbReference>
<evidence type="ECO:0000259" key="2">
    <source>
        <dbReference type="Pfam" id="PF07143"/>
    </source>
</evidence>
<feature type="chain" id="PRO_5040777954" evidence="1">
    <location>
        <begin position="22"/>
        <end position="379"/>
    </location>
</feature>
<dbReference type="PANTHER" id="PTHR38591:SF1">
    <property type="entry name" value="BLL1000 PROTEIN"/>
    <property type="match status" value="1"/>
</dbReference>